<comment type="caution">
    <text evidence="2">The sequence shown here is derived from an EMBL/GenBank/DDBJ whole genome shotgun (WGS) entry which is preliminary data.</text>
</comment>
<reference evidence="2 3" key="1">
    <citation type="submission" date="2023-08" db="EMBL/GenBank/DDBJ databases">
        <title>A Necator americanus chromosomal reference genome.</title>
        <authorList>
            <person name="Ilik V."/>
            <person name="Petrzelkova K.J."/>
            <person name="Pardy F."/>
            <person name="Fuh T."/>
            <person name="Niatou-Singa F.S."/>
            <person name="Gouil Q."/>
            <person name="Baker L."/>
            <person name="Ritchie M.E."/>
            <person name="Jex A.R."/>
            <person name="Gazzola D."/>
            <person name="Li H."/>
            <person name="Toshio Fujiwara R."/>
            <person name="Zhan B."/>
            <person name="Aroian R.V."/>
            <person name="Pafco B."/>
            <person name="Schwarz E.M."/>
        </authorList>
    </citation>
    <scope>NUCLEOTIDE SEQUENCE [LARGE SCALE GENOMIC DNA]</scope>
    <source>
        <strain evidence="2 3">Aroian</strain>
        <tissue evidence="2">Whole animal</tissue>
    </source>
</reference>
<sequence length="114" mass="12903">MSSMEKLNRKGSGTHHCFTSVTTSNGVERIADIRTATVICWFPRNQSAISALKRQSRREKSRAGSESRKAALIGFEYFGFDHCLNDEQLINGRSVRTKISMVVPRCFLTMFDKP</sequence>
<proteinExistence type="predicted"/>
<feature type="region of interest" description="Disordered" evidence="1">
    <location>
        <begin position="1"/>
        <end position="20"/>
    </location>
</feature>
<organism evidence="2 3">
    <name type="scientific">Necator americanus</name>
    <name type="common">Human hookworm</name>
    <dbReference type="NCBI Taxonomy" id="51031"/>
    <lineage>
        <taxon>Eukaryota</taxon>
        <taxon>Metazoa</taxon>
        <taxon>Ecdysozoa</taxon>
        <taxon>Nematoda</taxon>
        <taxon>Chromadorea</taxon>
        <taxon>Rhabditida</taxon>
        <taxon>Rhabditina</taxon>
        <taxon>Rhabditomorpha</taxon>
        <taxon>Strongyloidea</taxon>
        <taxon>Ancylostomatidae</taxon>
        <taxon>Bunostominae</taxon>
        <taxon>Necator</taxon>
    </lineage>
</organism>
<protein>
    <submittedName>
        <fullName evidence="2">Uncharacterized protein</fullName>
    </submittedName>
</protein>
<evidence type="ECO:0000256" key="1">
    <source>
        <dbReference type="SAM" id="MobiDB-lite"/>
    </source>
</evidence>
<accession>A0ABR1C4Q0</accession>
<keyword evidence="3" id="KW-1185">Reference proteome</keyword>
<evidence type="ECO:0000313" key="3">
    <source>
        <dbReference type="Proteomes" id="UP001303046"/>
    </source>
</evidence>
<gene>
    <name evidence="2" type="primary">Necator_chrII.g4644</name>
    <name evidence="2" type="ORF">RB195_016852</name>
</gene>
<name>A0ABR1C4Q0_NECAM</name>
<dbReference type="Proteomes" id="UP001303046">
    <property type="component" value="Unassembled WGS sequence"/>
</dbReference>
<evidence type="ECO:0000313" key="2">
    <source>
        <dbReference type="EMBL" id="KAK6732740.1"/>
    </source>
</evidence>
<dbReference type="EMBL" id="JAVFWL010000002">
    <property type="protein sequence ID" value="KAK6732740.1"/>
    <property type="molecule type" value="Genomic_DNA"/>
</dbReference>